<evidence type="ECO:0000313" key="2">
    <source>
        <dbReference type="Proteomes" id="UP000222975"/>
    </source>
</evidence>
<sequence>MNYIYRANGHLFVLLYHIPVLDVDPNKMTHWERALHYRPLTIALGAEETAAVAFMPVHLELSGWSMTTDEGEFYDGIYVIWEGKLYLTQNDEMCLIEEIPALFHNLMPSAYHQQMVRYTQPFEFINGLDHRKLRSLKATAETANSFLRMMDRFEQAVECHYINERTNLMASTEMPLSFIPRQRGAAINEPIVLH</sequence>
<accession>A0A173GCT6</accession>
<proteinExistence type="predicted"/>
<dbReference type="Proteomes" id="UP000222975">
    <property type="component" value="Segment"/>
</dbReference>
<name>A0A173GCT6_9CAUD</name>
<reference evidence="2" key="1">
    <citation type="submission" date="2016-03" db="EMBL/GenBank/DDBJ databases">
        <authorList>
            <person name="Sharma R."/>
            <person name="Simister A.R."/>
            <person name="Berg J.A."/>
            <person name="Jensen G.L."/>
            <person name="Keele B.R."/>
            <person name="Ward M.E.H."/>
            <person name="Breakwell D.P."/>
            <person name="Hope S."/>
            <person name="Grose J.H."/>
        </authorList>
    </citation>
    <scope>NUCLEOTIDE SEQUENCE [LARGE SCALE GENOMIC DNA]</scope>
</reference>
<keyword evidence="2" id="KW-1185">Reference proteome</keyword>
<protein>
    <submittedName>
        <fullName evidence="1">Uncharacterized protein</fullName>
    </submittedName>
</protein>
<dbReference type="EMBL" id="KU886223">
    <property type="protein sequence ID" value="ANH51501.1"/>
    <property type="molecule type" value="Genomic_DNA"/>
</dbReference>
<evidence type="ECO:0000313" key="1">
    <source>
        <dbReference type="EMBL" id="ANH51501.1"/>
    </source>
</evidence>
<organism evidence="1 2">
    <name type="scientific">Erwinia phage vB_EamM_Simmy50</name>
    <dbReference type="NCBI Taxonomy" id="1815988"/>
    <lineage>
        <taxon>Viruses</taxon>
        <taxon>Duplodnaviria</taxon>
        <taxon>Heunggongvirae</taxon>
        <taxon>Uroviricota</taxon>
        <taxon>Caudoviricetes</taxon>
        <taxon>Chimalliviridae</taxon>
        <taxon>Agricanvirus</taxon>
        <taxon>Agricanvirus simmy50</taxon>
    </lineage>
</organism>
<gene>
    <name evidence="1" type="ORF">SIMMY50_39</name>
</gene>